<evidence type="ECO:0000313" key="3">
    <source>
        <dbReference type="Proteomes" id="UP001291623"/>
    </source>
</evidence>
<organism evidence="2 3">
    <name type="scientific">Anisodus tanguticus</name>
    <dbReference type="NCBI Taxonomy" id="243964"/>
    <lineage>
        <taxon>Eukaryota</taxon>
        <taxon>Viridiplantae</taxon>
        <taxon>Streptophyta</taxon>
        <taxon>Embryophyta</taxon>
        <taxon>Tracheophyta</taxon>
        <taxon>Spermatophyta</taxon>
        <taxon>Magnoliopsida</taxon>
        <taxon>eudicotyledons</taxon>
        <taxon>Gunneridae</taxon>
        <taxon>Pentapetalae</taxon>
        <taxon>asterids</taxon>
        <taxon>lamiids</taxon>
        <taxon>Solanales</taxon>
        <taxon>Solanaceae</taxon>
        <taxon>Solanoideae</taxon>
        <taxon>Hyoscyameae</taxon>
        <taxon>Anisodus</taxon>
    </lineage>
</organism>
<reference evidence="2" key="1">
    <citation type="submission" date="2023-12" db="EMBL/GenBank/DDBJ databases">
        <title>Genome assembly of Anisodus tanguticus.</title>
        <authorList>
            <person name="Wang Y.-J."/>
        </authorList>
    </citation>
    <scope>NUCLEOTIDE SEQUENCE</scope>
    <source>
        <strain evidence="2">KB-2021</strain>
        <tissue evidence="2">Leaf</tissue>
    </source>
</reference>
<keyword evidence="3" id="KW-1185">Reference proteome</keyword>
<name>A0AAE1VFX6_9SOLA</name>
<comment type="caution">
    <text evidence="2">The sequence shown here is derived from an EMBL/GenBank/DDBJ whole genome shotgun (WGS) entry which is preliminary data.</text>
</comment>
<evidence type="ECO:0000256" key="1">
    <source>
        <dbReference type="SAM" id="Coils"/>
    </source>
</evidence>
<gene>
    <name evidence="2" type="ORF">RND71_012365</name>
</gene>
<dbReference type="AlphaFoldDB" id="A0AAE1VFX6"/>
<dbReference type="EMBL" id="JAVYJV010000006">
    <property type="protein sequence ID" value="KAK4368573.1"/>
    <property type="molecule type" value="Genomic_DNA"/>
</dbReference>
<evidence type="ECO:0000313" key="2">
    <source>
        <dbReference type="EMBL" id="KAK4368573.1"/>
    </source>
</evidence>
<protein>
    <submittedName>
        <fullName evidence="2">Uncharacterized protein</fullName>
    </submittedName>
</protein>
<keyword evidence="1" id="KW-0175">Coiled coil</keyword>
<feature type="coiled-coil region" evidence="1">
    <location>
        <begin position="131"/>
        <end position="162"/>
    </location>
</feature>
<dbReference type="Proteomes" id="UP001291623">
    <property type="component" value="Unassembled WGS sequence"/>
</dbReference>
<accession>A0AAE1VFX6</accession>
<proteinExistence type="predicted"/>
<sequence length="206" mass="24447">MWDKTASYIREVAKEVLRASQGNHGGHQGDWWWNGKVQEKVEAKKAVYVKLIESKNEVEKWTNRELYKMARKEAKLAVMAVKMRAFECLYVELEEKDGDKKLYRLTKAMDKRARDLDHVRTTYWPTSPFLIESQKAELLQTLERLEAEANEGREREKQREVEMKQREDHVRAEINAECQKKMDVFMNDLQNKLVSRNVPDFIMPKL</sequence>